<reference evidence="2" key="1">
    <citation type="submission" date="2023-06" db="EMBL/GenBank/DDBJ databases">
        <title>Genome-scale phylogeny and comparative genomics of the fungal order Sordariales.</title>
        <authorList>
            <consortium name="Lawrence Berkeley National Laboratory"/>
            <person name="Hensen N."/>
            <person name="Bonometti L."/>
            <person name="Westerberg I."/>
            <person name="Brannstrom I.O."/>
            <person name="Guillou S."/>
            <person name="Cros-Aarteil S."/>
            <person name="Calhoun S."/>
            <person name="Haridas S."/>
            <person name="Kuo A."/>
            <person name="Mondo S."/>
            <person name="Pangilinan J."/>
            <person name="Riley R."/>
            <person name="LaButti K."/>
            <person name="Andreopoulos B."/>
            <person name="Lipzen A."/>
            <person name="Chen C."/>
            <person name="Yanf M."/>
            <person name="Daum C."/>
            <person name="Ng V."/>
            <person name="Clum A."/>
            <person name="Steindorff A."/>
            <person name="Ohm R."/>
            <person name="Martin F."/>
            <person name="Silar P."/>
            <person name="Natvig D."/>
            <person name="Lalanne C."/>
            <person name="Gautier V."/>
            <person name="Ament-velasquez S.L."/>
            <person name="Kruys A."/>
            <person name="Hutchinson M.I."/>
            <person name="Powell A.J."/>
            <person name="Barry K."/>
            <person name="Miller A.N."/>
            <person name="Grigoriev I.V."/>
            <person name="Debuchy R."/>
            <person name="Gladieux P."/>
            <person name="Thoren M.H."/>
            <person name="Johannesson H."/>
        </authorList>
    </citation>
    <scope>NUCLEOTIDE SEQUENCE</scope>
    <source>
        <strain evidence="2">SMH3391-2</strain>
    </source>
</reference>
<dbReference type="Proteomes" id="UP001174934">
    <property type="component" value="Unassembled WGS sequence"/>
</dbReference>
<keyword evidence="3" id="KW-1185">Reference proteome</keyword>
<dbReference type="AlphaFoldDB" id="A0AA40CFD8"/>
<gene>
    <name evidence="2" type="ORF">B0T17DRAFT_40484</name>
</gene>
<dbReference type="EMBL" id="JAULSR010000001">
    <property type="protein sequence ID" value="KAK0635408.1"/>
    <property type="molecule type" value="Genomic_DNA"/>
</dbReference>
<sequence>MFIIKWKKRQGGAIMLLGDGESTARGKGGPSSGLLGIEGSRGGEGGGGDMTQHQRSVPFAIPAALASLTGGNGNNSNNKRLMGGGERSSITAAGQAQTGSGEKGFYRVSGKKLVSVLESGGDGYSDPDPANDRRYTINNNFSNDDNDHLHVGGVRDSVLSTNSYYRDSIAFPDGAGDLSAQQPQRLQLGSPMRPESGVMVMRSGPMRTPVQQQGYFLDAPAQEQQRPLTPPINVVDPLGRSLVARDGSSRGSESRARFVEDM</sequence>
<evidence type="ECO:0000313" key="3">
    <source>
        <dbReference type="Proteomes" id="UP001174934"/>
    </source>
</evidence>
<proteinExistence type="predicted"/>
<name>A0AA40CFD8_9PEZI</name>
<evidence type="ECO:0000313" key="2">
    <source>
        <dbReference type="EMBL" id="KAK0635408.1"/>
    </source>
</evidence>
<evidence type="ECO:0000256" key="1">
    <source>
        <dbReference type="SAM" id="MobiDB-lite"/>
    </source>
</evidence>
<organism evidence="2 3">
    <name type="scientific">Bombardia bombarda</name>
    <dbReference type="NCBI Taxonomy" id="252184"/>
    <lineage>
        <taxon>Eukaryota</taxon>
        <taxon>Fungi</taxon>
        <taxon>Dikarya</taxon>
        <taxon>Ascomycota</taxon>
        <taxon>Pezizomycotina</taxon>
        <taxon>Sordariomycetes</taxon>
        <taxon>Sordariomycetidae</taxon>
        <taxon>Sordariales</taxon>
        <taxon>Lasiosphaeriaceae</taxon>
        <taxon>Bombardia</taxon>
    </lineage>
</organism>
<protein>
    <submittedName>
        <fullName evidence="2">Uncharacterized protein</fullName>
    </submittedName>
</protein>
<feature type="compositionally biased region" description="Polar residues" evidence="1">
    <location>
        <begin position="88"/>
        <end position="100"/>
    </location>
</feature>
<comment type="caution">
    <text evidence="2">The sequence shown here is derived from an EMBL/GenBank/DDBJ whole genome shotgun (WGS) entry which is preliminary data.</text>
</comment>
<feature type="compositionally biased region" description="Basic and acidic residues" evidence="1">
    <location>
        <begin position="252"/>
        <end position="262"/>
    </location>
</feature>
<feature type="region of interest" description="Disordered" evidence="1">
    <location>
        <begin position="243"/>
        <end position="262"/>
    </location>
</feature>
<feature type="region of interest" description="Disordered" evidence="1">
    <location>
        <begin position="68"/>
        <end position="103"/>
    </location>
</feature>
<accession>A0AA40CFD8</accession>